<dbReference type="Proteomes" id="UP000266188">
    <property type="component" value="Unassembled WGS sequence"/>
</dbReference>
<evidence type="ECO:0000313" key="3">
    <source>
        <dbReference type="Proteomes" id="UP000266188"/>
    </source>
</evidence>
<feature type="region of interest" description="Disordered" evidence="1">
    <location>
        <begin position="202"/>
        <end position="226"/>
    </location>
</feature>
<dbReference type="EMBL" id="MVGC01000378">
    <property type="protein sequence ID" value="RJE19706.1"/>
    <property type="molecule type" value="Genomic_DNA"/>
</dbReference>
<accession>A0A3A2Z9W8</accession>
<feature type="compositionally biased region" description="Low complexity" evidence="1">
    <location>
        <begin position="13"/>
        <end position="22"/>
    </location>
</feature>
<evidence type="ECO:0000256" key="1">
    <source>
        <dbReference type="SAM" id="MobiDB-lite"/>
    </source>
</evidence>
<dbReference type="OrthoDB" id="1727108at2759"/>
<reference evidence="3" key="1">
    <citation type="submission" date="2017-02" db="EMBL/GenBank/DDBJ databases">
        <authorList>
            <person name="Tafer H."/>
            <person name="Lopandic K."/>
        </authorList>
    </citation>
    <scope>NUCLEOTIDE SEQUENCE [LARGE SCALE GENOMIC DNA]</scope>
    <source>
        <strain evidence="3">CBS 366.77</strain>
    </source>
</reference>
<feature type="compositionally biased region" description="Basic and acidic residues" evidence="1">
    <location>
        <begin position="152"/>
        <end position="163"/>
    </location>
</feature>
<keyword evidence="3" id="KW-1185">Reference proteome</keyword>
<feature type="region of interest" description="Disordered" evidence="1">
    <location>
        <begin position="1"/>
        <end position="73"/>
    </location>
</feature>
<feature type="compositionally biased region" description="Basic residues" evidence="1">
    <location>
        <begin position="293"/>
        <end position="303"/>
    </location>
</feature>
<feature type="compositionally biased region" description="Basic and acidic residues" evidence="1">
    <location>
        <begin position="1"/>
        <end position="12"/>
    </location>
</feature>
<proteinExistence type="predicted"/>
<protein>
    <submittedName>
        <fullName evidence="2">Uncharacterized protein</fullName>
    </submittedName>
</protein>
<comment type="caution">
    <text evidence="2">The sequence shown here is derived from an EMBL/GenBank/DDBJ whole genome shotgun (WGS) entry which is preliminary data.</text>
</comment>
<evidence type="ECO:0000313" key="2">
    <source>
        <dbReference type="EMBL" id="RJE19706.1"/>
    </source>
</evidence>
<feature type="compositionally biased region" description="Basic and acidic residues" evidence="1">
    <location>
        <begin position="241"/>
        <end position="270"/>
    </location>
</feature>
<organism evidence="2 3">
    <name type="scientific">Aspergillus sclerotialis</name>
    <dbReference type="NCBI Taxonomy" id="2070753"/>
    <lineage>
        <taxon>Eukaryota</taxon>
        <taxon>Fungi</taxon>
        <taxon>Dikarya</taxon>
        <taxon>Ascomycota</taxon>
        <taxon>Pezizomycotina</taxon>
        <taxon>Eurotiomycetes</taxon>
        <taxon>Eurotiomycetidae</taxon>
        <taxon>Eurotiales</taxon>
        <taxon>Aspergillaceae</taxon>
        <taxon>Aspergillus</taxon>
        <taxon>Aspergillus subgen. Polypaecilum</taxon>
    </lineage>
</organism>
<dbReference type="STRING" id="2070753.A0A3A2Z9W8"/>
<name>A0A3A2Z9W8_9EURO</name>
<feature type="compositionally biased region" description="Basic and acidic residues" evidence="1">
    <location>
        <begin position="304"/>
        <end position="316"/>
    </location>
</feature>
<feature type="region of interest" description="Disordered" evidence="1">
    <location>
        <begin position="134"/>
        <end position="170"/>
    </location>
</feature>
<gene>
    <name evidence="2" type="ORF">PHISCL_07961</name>
</gene>
<sequence length="527" mass="58217">MEPNHDVIDEKSAPAADASKPPEASRTKSDDEISIVDSDGPTITRSRPGYDNPLRKNPPTPHADRSRNPIKEVTFVALDDNASSVGDASAKPDSEAQFPKDIIEQLEDAFHIQDEEVSILDCLSRSLKQDEANQVENEKKLAWGGPDQSADACEKDSSKDGTGHENLSITDSLTSSDARCTTMFYLTDSDEEDEDTSSIETVMIPNTDGSSDMPKKSCLKNNRMPKSITTSDFTKQVEKDLNISETRETGEESKAPETKKTSFWKFDKGKQPAKSCLVENKTSSGNDTELKPGAKRQGPRVKFKIPENPRGKKDGSKWNIFSSSSSGTAASPEDRAAGKKSRTASKTYVNSSFFFGTKKYDGYKTRFPVFSLNLKGAYKQSYLEYKVDLIRSCTNTYVELLKPNDTTSPRRINDNRVWHSRNLRCASCEGFCPICDAACCIYKASKEVLAKPKGFQTDMCSRLMKAIDRLGSKVKDTSTFSMCTLGGGCGRRVCPKCCGMCPTAICRDIQCKECKSDPWAVCDWHDA</sequence>
<feature type="region of interest" description="Disordered" evidence="1">
    <location>
        <begin position="241"/>
        <end position="342"/>
    </location>
</feature>
<dbReference type="AlphaFoldDB" id="A0A3A2Z9W8"/>